<dbReference type="InterPro" id="IPR023430">
    <property type="entry name" value="Pept_HybD-like_dom_sf"/>
</dbReference>
<sequence length="167" mass="16970">MSDGSARVVVVGLGNRYRRDDGVGVIVAEALADLALPDVAVVTDVAEPMGLLDAWSGAEFVVLIDASVADSAGGESQPTPGRVRRCAIADLADAPAMLSSHRVDVAGAYALGQQLGRIPKALVLVTIEAADAGHGTGLTADVAAAVPAAVRRTRTEINRAMATEADT</sequence>
<dbReference type="PANTHER" id="PTHR30302">
    <property type="entry name" value="HYDROGENASE 1 MATURATION PROTEASE"/>
    <property type="match status" value="1"/>
</dbReference>
<dbReference type="NCBIfam" id="TIGR00072">
    <property type="entry name" value="hydrog_prot"/>
    <property type="match status" value="1"/>
</dbReference>
<organism evidence="5 6">
    <name type="scientific">Mycobacterium spongiae</name>
    <dbReference type="NCBI Taxonomy" id="886343"/>
    <lineage>
        <taxon>Bacteria</taxon>
        <taxon>Bacillati</taxon>
        <taxon>Actinomycetota</taxon>
        <taxon>Actinomycetes</taxon>
        <taxon>Mycobacteriales</taxon>
        <taxon>Mycobacteriaceae</taxon>
        <taxon>Mycobacterium</taxon>
    </lineage>
</organism>
<proteinExistence type="inferred from homology"/>
<name>A0A975PX59_9MYCO</name>
<accession>A0A975PX59</accession>
<dbReference type="Gene3D" id="3.40.50.1450">
    <property type="entry name" value="HybD-like"/>
    <property type="match status" value="1"/>
</dbReference>
<evidence type="ECO:0000256" key="2">
    <source>
        <dbReference type="ARBA" id="ARBA00022670"/>
    </source>
</evidence>
<dbReference type="RefSeq" id="WP_211695443.1">
    <property type="nucleotide sequence ID" value="NZ_CP046600.1"/>
</dbReference>
<keyword evidence="4" id="KW-0378">Hydrolase</keyword>
<dbReference type="CDD" id="cd00518">
    <property type="entry name" value="H2MP"/>
    <property type="match status" value="1"/>
</dbReference>
<dbReference type="PANTHER" id="PTHR30302:SF1">
    <property type="entry name" value="HYDROGENASE 2 MATURATION PROTEASE"/>
    <property type="match status" value="1"/>
</dbReference>
<dbReference type="SUPFAM" id="SSF53163">
    <property type="entry name" value="HybD-like"/>
    <property type="match status" value="1"/>
</dbReference>
<dbReference type="Pfam" id="PF01750">
    <property type="entry name" value="HycI"/>
    <property type="match status" value="1"/>
</dbReference>
<protein>
    <submittedName>
        <fullName evidence="5">Hydrogenase maturation protease</fullName>
    </submittedName>
</protein>
<dbReference type="GO" id="GO:0016485">
    <property type="term" value="P:protein processing"/>
    <property type="evidence" value="ECO:0007669"/>
    <property type="project" value="TreeGrafter"/>
</dbReference>
<evidence type="ECO:0000313" key="5">
    <source>
        <dbReference type="EMBL" id="QUR67870.1"/>
    </source>
</evidence>
<dbReference type="GO" id="GO:0008047">
    <property type="term" value="F:enzyme activator activity"/>
    <property type="evidence" value="ECO:0007669"/>
    <property type="project" value="InterPro"/>
</dbReference>
<evidence type="ECO:0000313" key="6">
    <source>
        <dbReference type="Proteomes" id="UP000682202"/>
    </source>
</evidence>
<dbReference type="InterPro" id="IPR000671">
    <property type="entry name" value="Peptidase_A31"/>
</dbReference>
<gene>
    <name evidence="5" type="ORF">F6B93_12820</name>
</gene>
<dbReference type="AlphaFoldDB" id="A0A975PX59"/>
<reference evidence="5" key="1">
    <citation type="submission" date="2019-12" db="EMBL/GenBank/DDBJ databases">
        <title>Mycobacterium spongiae sp. nov.</title>
        <authorList>
            <person name="Stinear T."/>
        </authorList>
    </citation>
    <scope>NUCLEOTIDE SEQUENCE</scope>
    <source>
        <strain evidence="5">FSD4b-SM</strain>
    </source>
</reference>
<evidence type="ECO:0000256" key="3">
    <source>
        <dbReference type="ARBA" id="ARBA00022750"/>
    </source>
</evidence>
<keyword evidence="2 5" id="KW-0645">Protease</keyword>
<evidence type="ECO:0000256" key="1">
    <source>
        <dbReference type="ARBA" id="ARBA00006814"/>
    </source>
</evidence>
<comment type="similarity">
    <text evidence="1">Belongs to the peptidase A31 family.</text>
</comment>
<evidence type="ECO:0000256" key="4">
    <source>
        <dbReference type="ARBA" id="ARBA00022801"/>
    </source>
</evidence>
<dbReference type="KEGG" id="mspg:F6B93_12820"/>
<keyword evidence="3" id="KW-0064">Aspartyl protease</keyword>
<dbReference type="GO" id="GO:0004190">
    <property type="term" value="F:aspartic-type endopeptidase activity"/>
    <property type="evidence" value="ECO:0007669"/>
    <property type="project" value="UniProtKB-KW"/>
</dbReference>
<dbReference type="EMBL" id="CP046600">
    <property type="protein sequence ID" value="QUR67870.1"/>
    <property type="molecule type" value="Genomic_DNA"/>
</dbReference>
<keyword evidence="6" id="KW-1185">Reference proteome</keyword>
<dbReference type="Proteomes" id="UP000682202">
    <property type="component" value="Chromosome"/>
</dbReference>